<name>A0AAD4LC32_9AGAM</name>
<feature type="compositionally biased region" description="Polar residues" evidence="2">
    <location>
        <begin position="578"/>
        <end position="587"/>
    </location>
</feature>
<feature type="region of interest" description="Disordered" evidence="2">
    <location>
        <begin position="1"/>
        <end position="40"/>
    </location>
</feature>
<comment type="caution">
    <text evidence="4">The sequence shown here is derived from an EMBL/GenBank/DDBJ whole genome shotgun (WGS) entry which is preliminary data.</text>
</comment>
<feature type="region of interest" description="Disordered" evidence="2">
    <location>
        <begin position="561"/>
        <end position="671"/>
    </location>
</feature>
<dbReference type="EMBL" id="JAKELL010000064">
    <property type="protein sequence ID" value="KAH8985409.1"/>
    <property type="molecule type" value="Genomic_DNA"/>
</dbReference>
<feature type="compositionally biased region" description="Pro residues" evidence="2">
    <location>
        <begin position="1"/>
        <end position="13"/>
    </location>
</feature>
<feature type="region of interest" description="Disordered" evidence="2">
    <location>
        <begin position="296"/>
        <end position="346"/>
    </location>
</feature>
<evidence type="ECO:0000256" key="1">
    <source>
        <dbReference type="PROSITE-ProRule" id="PRU00047"/>
    </source>
</evidence>
<feature type="compositionally biased region" description="Polar residues" evidence="2">
    <location>
        <begin position="468"/>
        <end position="479"/>
    </location>
</feature>
<feature type="compositionally biased region" description="Low complexity" evidence="2">
    <location>
        <begin position="14"/>
        <end position="26"/>
    </location>
</feature>
<feature type="compositionally biased region" description="Polar residues" evidence="2">
    <location>
        <begin position="638"/>
        <end position="657"/>
    </location>
</feature>
<dbReference type="GO" id="GO:0003676">
    <property type="term" value="F:nucleic acid binding"/>
    <property type="evidence" value="ECO:0007669"/>
    <property type="project" value="InterPro"/>
</dbReference>
<feature type="compositionally biased region" description="Basic and acidic residues" evidence="2">
    <location>
        <begin position="561"/>
        <end position="573"/>
    </location>
</feature>
<dbReference type="GO" id="GO:0008270">
    <property type="term" value="F:zinc ion binding"/>
    <property type="evidence" value="ECO:0007669"/>
    <property type="project" value="UniProtKB-KW"/>
</dbReference>
<organism evidence="4 5">
    <name type="scientific">Lactarius akahatsu</name>
    <dbReference type="NCBI Taxonomy" id="416441"/>
    <lineage>
        <taxon>Eukaryota</taxon>
        <taxon>Fungi</taxon>
        <taxon>Dikarya</taxon>
        <taxon>Basidiomycota</taxon>
        <taxon>Agaricomycotina</taxon>
        <taxon>Agaricomycetes</taxon>
        <taxon>Russulales</taxon>
        <taxon>Russulaceae</taxon>
        <taxon>Lactarius</taxon>
    </lineage>
</organism>
<keyword evidence="5" id="KW-1185">Reference proteome</keyword>
<gene>
    <name evidence="4" type="ORF">EDB92DRAFT_1949995</name>
</gene>
<dbReference type="PROSITE" id="PS50158">
    <property type="entry name" value="ZF_CCHC"/>
    <property type="match status" value="1"/>
</dbReference>
<sequence>MSLTLPPRPPHSPLRPSSPRVASPPANAVKNDAEQSPVAPRIQTRSLSCLATSLAQFTLVDEEPLMTMQRIPVAMDDVPLPQSPLVNATPLYDPTTDESHPAVSRIPTSPFTVAPLKVNAVAVSTSLPCLRVSAECNNEDISPHTLSARQQRPLPSQHRFACHPVIIPLPKDDLDRLLVPLGSASRTILPPPSLPWPTVPAVKSLAVIPPMTHEDEVQTCPALLLSEESLHLRALAKHKHDYTAESEPSLRPRKHPRAPSAHRSVPQGYALPQEPVTTVDTISPLHLERPLRLNPRLSTFPSRKALPLDTDLSTSRHAPTRIPNPRSSTASFRSSSSSRPRLHPLSDAERQHCIREHRCFRCRQQGHISLSCPFQSPPPCTHVNTITAPPLPPPSLVANVIRDTLALSYADRRQVVNSLLLAAGDPTVSFYLAPQSFIPPPPVALSINTTLSALPSASFLALSPRSSTQSPLLPRSSTASRSHSPCPVPSSPSPPWPGHSRVFQLRVLLLQLEQSNGTPQSLHIALSKSRVTLTNLLHPPLHACYTDDHAFTVAPQRTRTLDVDKTMPHERMRIPQSLDVNPTTSSGMDKALGPLSHPLHTHAQEKREWKYNEEDENPRKRPRSEPPKTKLPEKEATTHTPTNPGTPDQKPSSTDTTEPPPYNAVLQHLTH</sequence>
<evidence type="ECO:0000259" key="3">
    <source>
        <dbReference type="PROSITE" id="PS50158"/>
    </source>
</evidence>
<dbReference type="Proteomes" id="UP001201163">
    <property type="component" value="Unassembled WGS sequence"/>
</dbReference>
<evidence type="ECO:0000313" key="4">
    <source>
        <dbReference type="EMBL" id="KAH8985409.1"/>
    </source>
</evidence>
<keyword evidence="1" id="KW-0862">Zinc</keyword>
<feature type="domain" description="CCHC-type" evidence="3">
    <location>
        <begin position="358"/>
        <end position="373"/>
    </location>
</feature>
<reference evidence="4" key="1">
    <citation type="submission" date="2022-01" db="EMBL/GenBank/DDBJ databases">
        <title>Comparative genomics reveals a dynamic genome evolution in the ectomycorrhizal milk-cap (Lactarius) mushrooms.</title>
        <authorList>
            <consortium name="DOE Joint Genome Institute"/>
            <person name="Lebreton A."/>
            <person name="Tang N."/>
            <person name="Kuo A."/>
            <person name="LaButti K."/>
            <person name="Drula E."/>
            <person name="Barry K."/>
            <person name="Clum A."/>
            <person name="Lipzen A."/>
            <person name="Mousain D."/>
            <person name="Ng V."/>
            <person name="Wang R."/>
            <person name="Wang X."/>
            <person name="Dai Y."/>
            <person name="Henrissat B."/>
            <person name="Grigoriev I.V."/>
            <person name="Guerin-Laguette A."/>
            <person name="Yu F."/>
            <person name="Martin F.M."/>
        </authorList>
    </citation>
    <scope>NUCLEOTIDE SEQUENCE</scope>
    <source>
        <strain evidence="4">QP</strain>
    </source>
</reference>
<evidence type="ECO:0000313" key="5">
    <source>
        <dbReference type="Proteomes" id="UP001201163"/>
    </source>
</evidence>
<feature type="compositionally biased region" description="Basic and acidic residues" evidence="2">
    <location>
        <begin position="602"/>
        <end position="637"/>
    </location>
</feature>
<accession>A0AAD4LC32</accession>
<keyword evidence="1" id="KW-0479">Metal-binding</keyword>
<keyword evidence="1" id="KW-0863">Zinc-finger</keyword>
<feature type="compositionally biased region" description="Pro residues" evidence="2">
    <location>
        <begin position="486"/>
        <end position="495"/>
    </location>
</feature>
<proteinExistence type="predicted"/>
<protein>
    <recommendedName>
        <fullName evidence="3">CCHC-type domain-containing protein</fullName>
    </recommendedName>
</protein>
<dbReference type="InterPro" id="IPR001878">
    <property type="entry name" value="Znf_CCHC"/>
</dbReference>
<feature type="compositionally biased region" description="Low complexity" evidence="2">
    <location>
        <begin position="326"/>
        <end position="339"/>
    </location>
</feature>
<feature type="region of interest" description="Disordered" evidence="2">
    <location>
        <begin position="239"/>
        <end position="276"/>
    </location>
</feature>
<feature type="region of interest" description="Disordered" evidence="2">
    <location>
        <begin position="464"/>
        <end position="495"/>
    </location>
</feature>
<evidence type="ECO:0000256" key="2">
    <source>
        <dbReference type="SAM" id="MobiDB-lite"/>
    </source>
</evidence>
<dbReference type="AlphaFoldDB" id="A0AAD4LC32"/>